<evidence type="ECO:0000256" key="1">
    <source>
        <dbReference type="ARBA" id="ARBA00005953"/>
    </source>
</evidence>
<reference evidence="5" key="1">
    <citation type="journal article" date="2019" name="Int. J. Syst. Evol. Microbiol.">
        <title>The Global Catalogue of Microorganisms (GCM) 10K type strain sequencing project: providing services to taxonomists for standard genome sequencing and annotation.</title>
        <authorList>
            <consortium name="The Broad Institute Genomics Platform"/>
            <consortium name="The Broad Institute Genome Sequencing Center for Infectious Disease"/>
            <person name="Wu L."/>
            <person name="Ma J."/>
        </authorList>
    </citation>
    <scope>NUCLEOTIDE SEQUENCE [LARGE SCALE GENOMIC DNA]</scope>
    <source>
        <strain evidence="5">CCUG 62952</strain>
    </source>
</reference>
<gene>
    <name evidence="4" type="ORF">ACFQ1M_08655</name>
</gene>
<comment type="similarity">
    <text evidence="1">Belongs to the 4-hydroxybenzoyl-CoA thioesterase family.</text>
</comment>
<dbReference type="SUPFAM" id="SSF54637">
    <property type="entry name" value="Thioesterase/thiol ester dehydrase-isomerase"/>
    <property type="match status" value="1"/>
</dbReference>
<dbReference type="Pfam" id="PF01643">
    <property type="entry name" value="Acyl-ACP_TE"/>
    <property type="match status" value="1"/>
</dbReference>
<dbReference type="EMBL" id="JBHTJH010000004">
    <property type="protein sequence ID" value="MFD0862279.1"/>
    <property type="molecule type" value="Genomic_DNA"/>
</dbReference>
<dbReference type="InterPro" id="IPR050563">
    <property type="entry name" value="4-hydroxybenzoyl-CoA_TE"/>
</dbReference>
<dbReference type="InterPro" id="IPR029069">
    <property type="entry name" value="HotDog_dom_sf"/>
</dbReference>
<evidence type="ECO:0000313" key="4">
    <source>
        <dbReference type="EMBL" id="MFD0862279.1"/>
    </source>
</evidence>
<protein>
    <submittedName>
        <fullName evidence="4">Acyl-CoA thioesterase</fullName>
        <ecNumber evidence="4">3.1.2.-</ecNumber>
    </submittedName>
</protein>
<dbReference type="PANTHER" id="PTHR31793:SF27">
    <property type="entry name" value="NOVEL THIOESTERASE SUPERFAMILY DOMAIN AND SAPOSIN A-TYPE DOMAIN CONTAINING PROTEIN (0610012H03RIK)"/>
    <property type="match status" value="1"/>
</dbReference>
<name>A0ABW3CZK1_9FLAO</name>
<dbReference type="GO" id="GO:0016787">
    <property type="term" value="F:hydrolase activity"/>
    <property type="evidence" value="ECO:0007669"/>
    <property type="project" value="UniProtKB-KW"/>
</dbReference>
<evidence type="ECO:0000256" key="2">
    <source>
        <dbReference type="ARBA" id="ARBA00022801"/>
    </source>
</evidence>
<dbReference type="Gene3D" id="3.10.129.10">
    <property type="entry name" value="Hotdog Thioesterase"/>
    <property type="match status" value="1"/>
</dbReference>
<dbReference type="RefSeq" id="WP_386406892.1">
    <property type="nucleotide sequence ID" value="NZ_JBHTJH010000004.1"/>
</dbReference>
<evidence type="ECO:0000259" key="3">
    <source>
        <dbReference type="Pfam" id="PF01643"/>
    </source>
</evidence>
<keyword evidence="2 4" id="KW-0378">Hydrolase</keyword>
<organism evidence="4 5">
    <name type="scientific">Sungkyunkwania multivorans</name>
    <dbReference type="NCBI Taxonomy" id="1173618"/>
    <lineage>
        <taxon>Bacteria</taxon>
        <taxon>Pseudomonadati</taxon>
        <taxon>Bacteroidota</taxon>
        <taxon>Flavobacteriia</taxon>
        <taxon>Flavobacteriales</taxon>
        <taxon>Flavobacteriaceae</taxon>
        <taxon>Sungkyunkwania</taxon>
    </lineage>
</organism>
<dbReference type="CDD" id="cd00586">
    <property type="entry name" value="4HBT"/>
    <property type="match status" value="1"/>
</dbReference>
<proteinExistence type="inferred from homology"/>
<feature type="domain" description="Acyl-ACP thioesterase N-terminal hotdog" evidence="3">
    <location>
        <begin position="3"/>
        <end position="126"/>
    </location>
</feature>
<comment type="caution">
    <text evidence="4">The sequence shown here is derived from an EMBL/GenBank/DDBJ whole genome shotgun (WGS) entry which is preliminary data.</text>
</comment>
<dbReference type="Proteomes" id="UP001596978">
    <property type="component" value="Unassembled WGS sequence"/>
</dbReference>
<dbReference type="InterPro" id="IPR002864">
    <property type="entry name" value="Acyl-ACP_thioesterase_NHD"/>
</dbReference>
<dbReference type="EC" id="3.1.2.-" evidence="4"/>
<accession>A0ABW3CZK1</accession>
<dbReference type="PANTHER" id="PTHR31793">
    <property type="entry name" value="4-HYDROXYBENZOYL-COA THIOESTERASE FAMILY MEMBER"/>
    <property type="match status" value="1"/>
</dbReference>
<keyword evidence="5" id="KW-1185">Reference proteome</keyword>
<evidence type="ECO:0000313" key="5">
    <source>
        <dbReference type="Proteomes" id="UP001596978"/>
    </source>
</evidence>
<sequence length="128" mass="14894">MPKQFEQELIVEKESIDDLQHVNNVQYLQWVQDIAKAHWESAATKEMLEKYVWVVLNHYIEYKGQAFLDDELTIKTFVEKSSGVTSTRIVEIFKDGALITKATTNWCLLDASTKRPTRITEELIEIFA</sequence>